<evidence type="ECO:0000256" key="7">
    <source>
        <dbReference type="ARBA" id="ARBA00022950"/>
    </source>
</evidence>
<evidence type="ECO:0000256" key="8">
    <source>
        <dbReference type="ARBA" id="ARBA00023009"/>
    </source>
</evidence>
<evidence type="ECO:0000256" key="4">
    <source>
        <dbReference type="ARBA" id="ARBA00022595"/>
    </source>
</evidence>
<evidence type="ECO:0000256" key="9">
    <source>
        <dbReference type="ARBA" id="ARBA00023219"/>
    </source>
</evidence>
<proteinExistence type="predicted"/>
<keyword evidence="4" id="KW-1162">Viral penetration into host cytoplasm</keyword>
<dbReference type="Pfam" id="PF12236">
    <property type="entry name" value="Head-tail_con"/>
    <property type="match status" value="1"/>
</dbReference>
<keyword evidence="8" id="KW-1171">Viral genome ejection through host cell envelope</keyword>
<name>A0A6J5N195_9CAUD</name>
<keyword evidence="3" id="KW-1244">Viral short tail ejection system</keyword>
<keyword evidence="7" id="KW-0118">Viral capsid assembly</keyword>
<evidence type="ECO:0000256" key="2">
    <source>
        <dbReference type="ARBA" id="ARBA00004328"/>
    </source>
</evidence>
<evidence type="ECO:0000256" key="5">
    <source>
        <dbReference type="ARBA" id="ARBA00022612"/>
    </source>
</evidence>
<gene>
    <name evidence="11" type="ORF">UFOVP555_23</name>
</gene>
<evidence type="ECO:0000256" key="10">
    <source>
        <dbReference type="ARBA" id="ARBA00023296"/>
    </source>
</evidence>
<dbReference type="GO" id="GO:0044423">
    <property type="term" value="C:virion component"/>
    <property type="evidence" value="ECO:0007669"/>
    <property type="project" value="UniProtKB-KW"/>
</dbReference>
<organism evidence="11">
    <name type="scientific">uncultured Caudovirales phage</name>
    <dbReference type="NCBI Taxonomy" id="2100421"/>
    <lineage>
        <taxon>Viruses</taxon>
        <taxon>Duplodnaviria</taxon>
        <taxon>Heunggongvirae</taxon>
        <taxon>Uroviricota</taxon>
        <taxon>Caudoviricetes</taxon>
        <taxon>Peduoviridae</taxon>
        <taxon>Maltschvirus</taxon>
        <taxon>Maltschvirus maltsch</taxon>
    </lineage>
</organism>
<evidence type="ECO:0000313" key="11">
    <source>
        <dbReference type="EMBL" id="CAB4149729.1"/>
    </source>
</evidence>
<keyword evidence="5" id="KW-1188">Viral release from host cell</keyword>
<dbReference type="EMBL" id="LR796526">
    <property type="protein sequence ID" value="CAB4149729.1"/>
    <property type="molecule type" value="Genomic_DNA"/>
</dbReference>
<keyword evidence="10" id="KW-1160">Virus entry into host cell</keyword>
<evidence type="ECO:0000256" key="1">
    <source>
        <dbReference type="ARBA" id="ARBA00003421"/>
    </source>
</evidence>
<dbReference type="GO" id="GO:0099002">
    <property type="term" value="P:symbiont genome ejection through host cell envelope, short tail mechanism"/>
    <property type="evidence" value="ECO:0007669"/>
    <property type="project" value="UniProtKB-KW"/>
</dbReference>
<evidence type="ECO:0000256" key="6">
    <source>
        <dbReference type="ARBA" id="ARBA00022844"/>
    </source>
</evidence>
<comment type="function">
    <text evidence="1">Forms the portal vertex of the capsid. This portal plays critical roles in head assembly, genome packaging, neck/tail attachment, and genome ejection. The portal protein multimerizes as a single ring-shaped homododecamer arranged around a central channel.</text>
</comment>
<sequence length="560" mass="62597">MAETDRARFANRFTALKNERSDWDSHWRDLSEYFLPRTGRFFTSDVNKGTKRWNSIYDSTGTQSLRTLSAGMMSGMSSPARPWFRLAIPDTDLMEHTPVKVWLNEVTKRMREVFASSNTYRSLSTLYEELGLFGTCSSIVVPDFKNVIRHYPLTAGEYALATDNRREVSTLFREWDMTVSQVVREFGLDNCSMTVQNLYKNGGKGLDSWVTIIHGIEPRYDRDPSKRDNHNMPWASIYFEQGSDNDKLLRESGFKDFPVIAPRWSTTGNDVYGYSPAMEALGDVKQLQHQQLRKAEAIDYMTKPPLVLPTSLANQQVNRFPGGITFADNAQGNGVHTLYDVNLNLSHLLADIQDVRERINGAFFADLFRMLANDNRSGTTATEIAERHEEKLLMLGPVLERLHNEMLDPMIDVCFNHLLEGGLLPPPPEELQGMELNVQYVSTLAQAQRAVGVSSVDRLLGTVGALAGLKPSVVDKLDADQIVDAYADMLGVDPSLIVADDKVAIIRQQNAQAAQAQQMMENMPAMAGAAKSVSDINLTEDNALSNVLGMFQGYNSPGTM</sequence>
<comment type="subcellular location">
    <subcellularLocation>
        <location evidence="2">Virion</location>
    </subcellularLocation>
</comment>
<keyword evidence="6" id="KW-0946">Virion</keyword>
<dbReference type="InterPro" id="IPR020991">
    <property type="entry name" value="Connector_podovirus"/>
</dbReference>
<accession>A0A6J5N195</accession>
<protein>
    <submittedName>
        <fullName evidence="11">Head-to-tail connector protein, podovirus-type</fullName>
    </submittedName>
</protein>
<evidence type="ECO:0000256" key="3">
    <source>
        <dbReference type="ARBA" id="ARBA00022470"/>
    </source>
</evidence>
<reference evidence="11" key="1">
    <citation type="submission" date="2020-04" db="EMBL/GenBank/DDBJ databases">
        <authorList>
            <person name="Chiriac C."/>
            <person name="Salcher M."/>
            <person name="Ghai R."/>
            <person name="Kavagutti S V."/>
        </authorList>
    </citation>
    <scope>NUCLEOTIDE SEQUENCE</scope>
</reference>
<keyword evidence="9" id="KW-0231">Viral genome packaging</keyword>